<dbReference type="GO" id="GO:0008413">
    <property type="term" value="F:8-oxo-7,8-dihydroguanosine triphosphate pyrophosphatase activity"/>
    <property type="evidence" value="ECO:0007669"/>
    <property type="project" value="TreeGrafter"/>
</dbReference>
<gene>
    <name evidence="14" type="ORF">H9Q81_04975</name>
</gene>
<evidence type="ECO:0000313" key="15">
    <source>
        <dbReference type="Proteomes" id="UP000515913"/>
    </source>
</evidence>
<dbReference type="KEGG" id="fho:H9Q81_04975"/>
<dbReference type="GO" id="GO:0046872">
    <property type="term" value="F:metal ion binding"/>
    <property type="evidence" value="ECO:0007669"/>
    <property type="project" value="UniProtKB-KW"/>
</dbReference>
<reference evidence="14 15" key="1">
    <citation type="submission" date="2020-08" db="EMBL/GenBank/DDBJ databases">
        <authorList>
            <person name="Liu C."/>
            <person name="Sun Q."/>
        </authorList>
    </citation>
    <scope>NUCLEOTIDE SEQUENCE [LARGE SCALE GENOMIC DNA]</scope>
    <source>
        <strain evidence="14 15">NSJ-57</strain>
    </source>
</reference>
<accession>A0A7G9GZD0</accession>
<dbReference type="RefSeq" id="WP_176838415.1">
    <property type="nucleotide sequence ID" value="NZ_CP060637.1"/>
</dbReference>
<comment type="catalytic activity">
    <reaction evidence="10">
        <text>8-oxo-dGTP + H2O = 8-oxo-dGMP + diphosphate + H(+)</text>
        <dbReference type="Rhea" id="RHEA:31575"/>
        <dbReference type="ChEBI" id="CHEBI:15377"/>
        <dbReference type="ChEBI" id="CHEBI:15378"/>
        <dbReference type="ChEBI" id="CHEBI:33019"/>
        <dbReference type="ChEBI" id="CHEBI:63224"/>
        <dbReference type="ChEBI" id="CHEBI:77896"/>
        <dbReference type="EC" id="3.6.1.55"/>
    </reaction>
</comment>
<comment type="similarity">
    <text evidence="2 12">Belongs to the Nudix hydrolase family.</text>
</comment>
<sequence>MKKEIQVVAGIIENEKKEILCTLRPMGKNFENMWEFPGGKIEVGENSVEALKREVKEELNLDIEVGDIFIWVKKEYKEFIISLRCYMCKIKDINQFRLNEHAAFLWLKRENLDSLVWVPTDSIIIKKLRED</sequence>
<evidence type="ECO:0000256" key="1">
    <source>
        <dbReference type="ARBA" id="ARBA00001946"/>
    </source>
</evidence>
<dbReference type="SUPFAM" id="SSF55811">
    <property type="entry name" value="Nudix"/>
    <property type="match status" value="1"/>
</dbReference>
<evidence type="ECO:0000313" key="14">
    <source>
        <dbReference type="EMBL" id="QNM16162.1"/>
    </source>
</evidence>
<evidence type="ECO:0000256" key="7">
    <source>
        <dbReference type="ARBA" id="ARBA00022801"/>
    </source>
</evidence>
<dbReference type="GO" id="GO:0044716">
    <property type="term" value="F:8-oxo-GDP phosphatase activity"/>
    <property type="evidence" value="ECO:0007669"/>
    <property type="project" value="TreeGrafter"/>
</dbReference>
<feature type="domain" description="Nudix hydrolase" evidence="13">
    <location>
        <begin position="3"/>
        <end position="129"/>
    </location>
</feature>
<proteinExistence type="inferred from homology"/>
<dbReference type="Pfam" id="PF00293">
    <property type="entry name" value="NUDIX"/>
    <property type="match status" value="1"/>
</dbReference>
<comment type="cofactor">
    <cofactor evidence="1">
        <name>Mg(2+)</name>
        <dbReference type="ChEBI" id="CHEBI:18420"/>
    </cofactor>
</comment>
<dbReference type="InterPro" id="IPR047127">
    <property type="entry name" value="MutT-like"/>
</dbReference>
<dbReference type="EC" id="3.6.1.55" evidence="11"/>
<dbReference type="PANTHER" id="PTHR47707">
    <property type="entry name" value="8-OXO-DGTP DIPHOSPHATASE"/>
    <property type="match status" value="1"/>
</dbReference>
<evidence type="ECO:0000256" key="10">
    <source>
        <dbReference type="ARBA" id="ARBA00035861"/>
    </source>
</evidence>
<dbReference type="GO" id="GO:0044715">
    <property type="term" value="F:8-oxo-dGDP phosphatase activity"/>
    <property type="evidence" value="ECO:0007669"/>
    <property type="project" value="TreeGrafter"/>
</dbReference>
<dbReference type="EMBL" id="CP060637">
    <property type="protein sequence ID" value="QNM16162.1"/>
    <property type="molecule type" value="Genomic_DNA"/>
</dbReference>
<evidence type="ECO:0000256" key="3">
    <source>
        <dbReference type="ARBA" id="ARBA00022457"/>
    </source>
</evidence>
<keyword evidence="7 12" id="KW-0378">Hydrolase</keyword>
<dbReference type="AlphaFoldDB" id="A0A7G9GZD0"/>
<dbReference type="GO" id="GO:0035539">
    <property type="term" value="F:8-oxo-7,8-dihydrodeoxyguanosine triphosphate pyrophosphatase activity"/>
    <property type="evidence" value="ECO:0007669"/>
    <property type="project" value="UniProtKB-EC"/>
</dbReference>
<keyword evidence="8" id="KW-0460">Magnesium</keyword>
<dbReference type="InterPro" id="IPR020476">
    <property type="entry name" value="Nudix_hydrolase"/>
</dbReference>
<evidence type="ECO:0000256" key="8">
    <source>
        <dbReference type="ARBA" id="ARBA00022842"/>
    </source>
</evidence>
<name>A0A7G9GZD0_9FUSO</name>
<keyword evidence="15" id="KW-1185">Reference proteome</keyword>
<keyword evidence="6" id="KW-0227">DNA damage</keyword>
<dbReference type="GO" id="GO:0006260">
    <property type="term" value="P:DNA replication"/>
    <property type="evidence" value="ECO:0007669"/>
    <property type="project" value="UniProtKB-KW"/>
</dbReference>
<evidence type="ECO:0000256" key="12">
    <source>
        <dbReference type="RuleBase" id="RU003476"/>
    </source>
</evidence>
<dbReference type="InterPro" id="IPR000086">
    <property type="entry name" value="NUDIX_hydrolase_dom"/>
</dbReference>
<evidence type="ECO:0000256" key="11">
    <source>
        <dbReference type="ARBA" id="ARBA00038905"/>
    </source>
</evidence>
<dbReference type="Gene3D" id="3.90.79.10">
    <property type="entry name" value="Nucleoside Triphosphate Pyrophosphohydrolase"/>
    <property type="match status" value="1"/>
</dbReference>
<dbReference type="PROSITE" id="PS00893">
    <property type="entry name" value="NUDIX_BOX"/>
    <property type="match status" value="1"/>
</dbReference>
<dbReference type="PRINTS" id="PR00502">
    <property type="entry name" value="NUDIXFAMILY"/>
</dbReference>
<evidence type="ECO:0000259" key="13">
    <source>
        <dbReference type="PROSITE" id="PS51462"/>
    </source>
</evidence>
<evidence type="ECO:0000256" key="2">
    <source>
        <dbReference type="ARBA" id="ARBA00005582"/>
    </source>
</evidence>
<dbReference type="Proteomes" id="UP000515913">
    <property type="component" value="Chromosome"/>
</dbReference>
<keyword evidence="9" id="KW-0234">DNA repair</keyword>
<dbReference type="CDD" id="cd03425">
    <property type="entry name" value="NUDIX_MutT_NudA_like"/>
    <property type="match status" value="1"/>
</dbReference>
<dbReference type="InterPro" id="IPR015797">
    <property type="entry name" value="NUDIX_hydrolase-like_dom_sf"/>
</dbReference>
<keyword evidence="3" id="KW-0515">Mutator protein</keyword>
<dbReference type="PROSITE" id="PS51462">
    <property type="entry name" value="NUDIX"/>
    <property type="match status" value="1"/>
</dbReference>
<dbReference type="PANTHER" id="PTHR47707:SF1">
    <property type="entry name" value="NUDIX HYDROLASE FAMILY PROTEIN"/>
    <property type="match status" value="1"/>
</dbReference>
<keyword evidence="4" id="KW-0235">DNA replication</keyword>
<evidence type="ECO:0000256" key="5">
    <source>
        <dbReference type="ARBA" id="ARBA00022723"/>
    </source>
</evidence>
<dbReference type="GO" id="GO:0006281">
    <property type="term" value="P:DNA repair"/>
    <property type="evidence" value="ECO:0007669"/>
    <property type="project" value="UniProtKB-KW"/>
</dbReference>
<protein>
    <recommendedName>
        <fullName evidence="11">8-oxo-dGTP diphosphatase</fullName>
        <ecNumber evidence="11">3.6.1.55</ecNumber>
    </recommendedName>
</protein>
<organism evidence="14 15">
    <name type="scientific">Fusobacterium hominis</name>
    <dbReference type="NCBI Taxonomy" id="2764326"/>
    <lineage>
        <taxon>Bacteria</taxon>
        <taxon>Fusobacteriati</taxon>
        <taxon>Fusobacteriota</taxon>
        <taxon>Fusobacteriia</taxon>
        <taxon>Fusobacteriales</taxon>
        <taxon>Fusobacteriaceae</taxon>
        <taxon>Fusobacterium</taxon>
    </lineage>
</organism>
<evidence type="ECO:0000256" key="6">
    <source>
        <dbReference type="ARBA" id="ARBA00022763"/>
    </source>
</evidence>
<evidence type="ECO:0000256" key="4">
    <source>
        <dbReference type="ARBA" id="ARBA00022705"/>
    </source>
</evidence>
<dbReference type="InterPro" id="IPR020084">
    <property type="entry name" value="NUDIX_hydrolase_CS"/>
</dbReference>
<evidence type="ECO:0000256" key="9">
    <source>
        <dbReference type="ARBA" id="ARBA00023204"/>
    </source>
</evidence>
<keyword evidence="5" id="KW-0479">Metal-binding</keyword>